<protein>
    <submittedName>
        <fullName evidence="1">Uncharacterized protein</fullName>
    </submittedName>
</protein>
<organism evidence="1">
    <name type="scientific">Lacrimispora sp. BS-2</name>
    <dbReference type="NCBI Taxonomy" id="3151850"/>
    <lineage>
        <taxon>Bacteria</taxon>
        <taxon>Bacillati</taxon>
        <taxon>Bacillota</taxon>
        <taxon>Clostridia</taxon>
        <taxon>Lachnospirales</taxon>
        <taxon>Lachnospiraceae</taxon>
        <taxon>Lacrimispora</taxon>
    </lineage>
</organism>
<reference evidence="1" key="1">
    <citation type="submission" date="2024-06" db="EMBL/GenBank/DDBJ databases">
        <title>Lacrimispora cavernae sp. nov., a novel anaerobe isolated from bat guano pile inside a cave.</title>
        <authorList>
            <person name="Miller S.L."/>
            <person name="Lu N."/>
            <person name="King J."/>
            <person name="Sankaranarayanan K."/>
            <person name="Lawson P.A."/>
        </authorList>
    </citation>
    <scope>NUCLEOTIDE SEQUENCE</scope>
    <source>
        <strain evidence="1">BS-2</strain>
    </source>
</reference>
<gene>
    <name evidence="1" type="ORF">ABFV83_09605</name>
</gene>
<dbReference type="EMBL" id="CP157940">
    <property type="protein sequence ID" value="XBS56018.1"/>
    <property type="molecule type" value="Genomic_DNA"/>
</dbReference>
<sequence>MYPIRKSVVSNSDRIHFAGLNLTDRVVIAAMDNPMDCADIRTGISGRYRAKGDSICRCTPQ</sequence>
<dbReference type="AlphaFoldDB" id="A0AAU7PUF7"/>
<evidence type="ECO:0000313" key="1">
    <source>
        <dbReference type="EMBL" id="XBS56018.1"/>
    </source>
</evidence>
<proteinExistence type="predicted"/>
<dbReference type="RefSeq" id="WP_349948650.1">
    <property type="nucleotide sequence ID" value="NZ_CP157940.1"/>
</dbReference>
<accession>A0AAU7PUF7</accession>
<name>A0AAU7PUF7_9FIRM</name>